<dbReference type="AlphaFoldDB" id="E4YLS6"/>
<sequence length="103" mass="12093">MYSGEYDETGEYDEFGANTGNDDEYENVDTVDEIIKFEARSQMGLGRVRNDDLRSQCIESFDRFYEKTAISTCRKKYAWKNRTDGLTRQITKMMFLCMKSNGY</sequence>
<evidence type="ECO:0000313" key="2">
    <source>
        <dbReference type="EMBL" id="CBY36437.1"/>
    </source>
</evidence>
<organism evidence="2">
    <name type="scientific">Oikopleura dioica</name>
    <name type="common">Tunicate</name>
    <dbReference type="NCBI Taxonomy" id="34765"/>
    <lineage>
        <taxon>Eukaryota</taxon>
        <taxon>Metazoa</taxon>
        <taxon>Chordata</taxon>
        <taxon>Tunicata</taxon>
        <taxon>Appendicularia</taxon>
        <taxon>Copelata</taxon>
        <taxon>Oikopleuridae</taxon>
        <taxon>Oikopleura</taxon>
    </lineage>
</organism>
<feature type="region of interest" description="Disordered" evidence="1">
    <location>
        <begin position="1"/>
        <end position="25"/>
    </location>
</feature>
<protein>
    <submittedName>
        <fullName evidence="2">Uncharacterized protein</fullName>
    </submittedName>
</protein>
<evidence type="ECO:0000256" key="1">
    <source>
        <dbReference type="SAM" id="MobiDB-lite"/>
    </source>
</evidence>
<reference evidence="2" key="1">
    <citation type="journal article" date="2010" name="Science">
        <title>Plasticity of animal genome architecture unmasked by rapid evolution of a pelagic tunicate.</title>
        <authorList>
            <person name="Denoeud F."/>
            <person name="Henriet S."/>
            <person name="Mungpakdee S."/>
            <person name="Aury J.M."/>
            <person name="Da Silva C."/>
            <person name="Brinkmann H."/>
            <person name="Mikhaleva J."/>
            <person name="Olsen L.C."/>
            <person name="Jubin C."/>
            <person name="Canestro C."/>
            <person name="Bouquet J.M."/>
            <person name="Danks G."/>
            <person name="Poulain J."/>
            <person name="Campsteijn C."/>
            <person name="Adamski M."/>
            <person name="Cross I."/>
            <person name="Yadetie F."/>
            <person name="Muffato M."/>
            <person name="Louis A."/>
            <person name="Butcher S."/>
            <person name="Tsagkogeorga G."/>
            <person name="Konrad A."/>
            <person name="Singh S."/>
            <person name="Jensen M.F."/>
            <person name="Cong E.H."/>
            <person name="Eikeseth-Otteraa H."/>
            <person name="Noel B."/>
            <person name="Anthouard V."/>
            <person name="Porcel B.M."/>
            <person name="Kachouri-Lafond R."/>
            <person name="Nishino A."/>
            <person name="Ugolini M."/>
            <person name="Chourrout P."/>
            <person name="Nishida H."/>
            <person name="Aasland R."/>
            <person name="Huzurbazar S."/>
            <person name="Westhof E."/>
            <person name="Delsuc F."/>
            <person name="Lehrach H."/>
            <person name="Reinhardt R."/>
            <person name="Weissenbach J."/>
            <person name="Roy S.W."/>
            <person name="Artiguenave F."/>
            <person name="Postlethwait J.H."/>
            <person name="Manak J.R."/>
            <person name="Thompson E.M."/>
            <person name="Jaillon O."/>
            <person name="Du Pasquier L."/>
            <person name="Boudinot P."/>
            <person name="Liberles D.A."/>
            <person name="Volff J.N."/>
            <person name="Philippe H."/>
            <person name="Lenhard B."/>
            <person name="Roest Crollius H."/>
            <person name="Wincker P."/>
            <person name="Chourrout D."/>
        </authorList>
    </citation>
    <scope>NUCLEOTIDE SEQUENCE [LARGE SCALE GENOMIC DNA]</scope>
</reference>
<name>E4YLS6_OIKDI</name>
<dbReference type="EMBL" id="FN654777">
    <property type="protein sequence ID" value="CBY36437.1"/>
    <property type="molecule type" value="Genomic_DNA"/>
</dbReference>
<feature type="compositionally biased region" description="Acidic residues" evidence="1">
    <location>
        <begin position="1"/>
        <end position="14"/>
    </location>
</feature>
<dbReference type="Proteomes" id="UP000011014">
    <property type="component" value="Unassembled WGS sequence"/>
</dbReference>
<gene>
    <name evidence="2" type="ORF">GSOID_T00029444001</name>
</gene>
<accession>E4YLS6</accession>
<proteinExistence type="predicted"/>